<evidence type="ECO:0000313" key="2">
    <source>
        <dbReference type="Proteomes" id="UP001227192"/>
    </source>
</evidence>
<reference evidence="1" key="2">
    <citation type="journal article" date="2016" name="Fungal Biol.">
        <title>Ochratoxin A production by Penicillium thymicola.</title>
        <authorList>
            <person name="Nguyen H.D.T."/>
            <person name="McMullin D.R."/>
            <person name="Ponomareva E."/>
            <person name="Riley R."/>
            <person name="Pomraning K.R."/>
            <person name="Baker S.E."/>
            <person name="Seifert K.A."/>
        </authorList>
    </citation>
    <scope>NUCLEOTIDE SEQUENCE</scope>
    <source>
        <strain evidence="1">DAOM 180753</strain>
    </source>
</reference>
<dbReference type="EMBL" id="LACB01000416">
    <property type="protein sequence ID" value="KAJ9483584.1"/>
    <property type="molecule type" value="Genomic_DNA"/>
</dbReference>
<proteinExistence type="predicted"/>
<organism evidence="1 2">
    <name type="scientific">Penicillium thymicola</name>
    <dbReference type="NCBI Taxonomy" id="293382"/>
    <lineage>
        <taxon>Eukaryota</taxon>
        <taxon>Fungi</taxon>
        <taxon>Dikarya</taxon>
        <taxon>Ascomycota</taxon>
        <taxon>Pezizomycotina</taxon>
        <taxon>Eurotiomycetes</taxon>
        <taxon>Eurotiomycetidae</taxon>
        <taxon>Eurotiales</taxon>
        <taxon>Aspergillaceae</taxon>
        <taxon>Penicillium</taxon>
    </lineage>
</organism>
<name>A0AAI9X4Y3_PENTH</name>
<reference evidence="1" key="1">
    <citation type="submission" date="2015-06" db="EMBL/GenBank/DDBJ databases">
        <authorList>
            <person name="Nguyen H."/>
        </authorList>
    </citation>
    <scope>NUCLEOTIDE SEQUENCE</scope>
    <source>
        <strain evidence="1">DAOM 180753</strain>
    </source>
</reference>
<dbReference type="AlphaFoldDB" id="A0AAI9X4Y3"/>
<dbReference type="Proteomes" id="UP001227192">
    <property type="component" value="Unassembled WGS sequence"/>
</dbReference>
<comment type="caution">
    <text evidence="1">The sequence shown here is derived from an EMBL/GenBank/DDBJ whole genome shotgun (WGS) entry which is preliminary data.</text>
</comment>
<keyword evidence="2" id="KW-1185">Reference proteome</keyword>
<evidence type="ECO:0000313" key="1">
    <source>
        <dbReference type="EMBL" id="KAJ9483584.1"/>
    </source>
</evidence>
<protein>
    <submittedName>
        <fullName evidence="1">Uncharacterized protein</fullName>
    </submittedName>
</protein>
<accession>A0AAI9X4Y3</accession>
<gene>
    <name evidence="1" type="ORF">VN97_g9811</name>
</gene>
<sequence>MIVPEVSPKKIFKFVQDDRQQAAWRMPNVVIFCIVRIADPPAVGFSLLPVATRPRAYRLTLETISITLGRLRDWAHLGES</sequence>